<evidence type="ECO:0000313" key="3">
    <source>
        <dbReference type="Proteomes" id="UP000499080"/>
    </source>
</evidence>
<protein>
    <submittedName>
        <fullName evidence="2">Uncharacterized protein</fullName>
    </submittedName>
</protein>
<proteinExistence type="predicted"/>
<sequence>MSRKFLTELKTLDFLWTLDDSDLDDMNNELVILPPDPDALSDIEDQLAKEAITKGDPFLLPKPLSYLKAEMKSAALSIWQDNWDNGETGRSTHDIVPRVSNKPVGWNRE</sequence>
<dbReference type="AlphaFoldDB" id="A0A4Y2PZI8"/>
<comment type="caution">
    <text evidence="2">The sequence shown here is derived from an EMBL/GenBank/DDBJ whole genome shotgun (WGS) entry which is preliminary data.</text>
</comment>
<keyword evidence="3" id="KW-1185">Reference proteome</keyword>
<dbReference type="EMBL" id="BGPR01012493">
    <property type="protein sequence ID" value="GBN56303.1"/>
    <property type="molecule type" value="Genomic_DNA"/>
</dbReference>
<name>A0A4Y2PZI8_ARAVE</name>
<gene>
    <name evidence="2" type="ORF">AVEN_117553_1</name>
</gene>
<organism evidence="2 3">
    <name type="scientific">Araneus ventricosus</name>
    <name type="common">Orbweaver spider</name>
    <name type="synonym">Epeira ventricosa</name>
    <dbReference type="NCBI Taxonomy" id="182803"/>
    <lineage>
        <taxon>Eukaryota</taxon>
        <taxon>Metazoa</taxon>
        <taxon>Ecdysozoa</taxon>
        <taxon>Arthropoda</taxon>
        <taxon>Chelicerata</taxon>
        <taxon>Arachnida</taxon>
        <taxon>Araneae</taxon>
        <taxon>Araneomorphae</taxon>
        <taxon>Entelegynae</taxon>
        <taxon>Araneoidea</taxon>
        <taxon>Araneidae</taxon>
        <taxon>Araneus</taxon>
    </lineage>
</organism>
<dbReference type="OrthoDB" id="6437556at2759"/>
<dbReference type="Proteomes" id="UP000499080">
    <property type="component" value="Unassembled WGS sequence"/>
</dbReference>
<evidence type="ECO:0000313" key="2">
    <source>
        <dbReference type="EMBL" id="GBN56303.1"/>
    </source>
</evidence>
<evidence type="ECO:0000256" key="1">
    <source>
        <dbReference type="SAM" id="MobiDB-lite"/>
    </source>
</evidence>
<feature type="region of interest" description="Disordered" evidence="1">
    <location>
        <begin position="89"/>
        <end position="109"/>
    </location>
</feature>
<accession>A0A4Y2PZI8</accession>
<reference evidence="2 3" key="1">
    <citation type="journal article" date="2019" name="Sci. Rep.">
        <title>Orb-weaving spider Araneus ventricosus genome elucidates the spidroin gene catalogue.</title>
        <authorList>
            <person name="Kono N."/>
            <person name="Nakamura H."/>
            <person name="Ohtoshi R."/>
            <person name="Moran D.A.P."/>
            <person name="Shinohara A."/>
            <person name="Yoshida Y."/>
            <person name="Fujiwara M."/>
            <person name="Mori M."/>
            <person name="Tomita M."/>
            <person name="Arakawa K."/>
        </authorList>
    </citation>
    <scope>NUCLEOTIDE SEQUENCE [LARGE SCALE GENOMIC DNA]</scope>
</reference>